<dbReference type="Gene3D" id="1.10.10.10">
    <property type="entry name" value="Winged helix-like DNA-binding domain superfamily/Winged helix DNA-binding domain"/>
    <property type="match status" value="1"/>
</dbReference>
<dbReference type="PANTHER" id="PTHR38445">
    <property type="entry name" value="HTH-TYPE TRANSCRIPTIONAL REPRESSOR YTRA"/>
    <property type="match status" value="1"/>
</dbReference>
<evidence type="ECO:0000256" key="3">
    <source>
        <dbReference type="ARBA" id="ARBA00023163"/>
    </source>
</evidence>
<keyword evidence="1" id="KW-0805">Transcription regulation</keyword>
<protein>
    <submittedName>
        <fullName evidence="5">Transcriptional regulator, GntR family</fullName>
    </submittedName>
</protein>
<dbReference type="CDD" id="cd07377">
    <property type="entry name" value="WHTH_GntR"/>
    <property type="match status" value="1"/>
</dbReference>
<dbReference type="HOGENOM" id="CLU_017584_10_1_11"/>
<dbReference type="PROSITE" id="PS50949">
    <property type="entry name" value="HTH_GNTR"/>
    <property type="match status" value="1"/>
</dbReference>
<dbReference type="InterPro" id="IPR036388">
    <property type="entry name" value="WH-like_DNA-bd_sf"/>
</dbReference>
<dbReference type="eggNOG" id="COG1725">
    <property type="taxonomic scope" value="Bacteria"/>
</dbReference>
<evidence type="ECO:0000313" key="5">
    <source>
        <dbReference type="EMBL" id="CCM63209.1"/>
    </source>
</evidence>
<dbReference type="RefSeq" id="WP_012225487.1">
    <property type="nucleotide sequence ID" value="NZ_HG422565.1"/>
</dbReference>
<dbReference type="GO" id="GO:0003700">
    <property type="term" value="F:DNA-binding transcription factor activity"/>
    <property type="evidence" value="ECO:0007669"/>
    <property type="project" value="InterPro"/>
</dbReference>
<evidence type="ECO:0000259" key="4">
    <source>
        <dbReference type="PROSITE" id="PS50949"/>
    </source>
</evidence>
<organism evidence="5 6">
    <name type="scientific">Candidatus Neomicrothrix parvicella RN1</name>
    <dbReference type="NCBI Taxonomy" id="1229780"/>
    <lineage>
        <taxon>Bacteria</taxon>
        <taxon>Bacillati</taxon>
        <taxon>Actinomycetota</taxon>
        <taxon>Acidimicrobiia</taxon>
        <taxon>Acidimicrobiales</taxon>
        <taxon>Microthrixaceae</taxon>
        <taxon>Candidatus Neomicrothrix</taxon>
    </lineage>
</organism>
<keyword evidence="6" id="KW-1185">Reference proteome</keyword>
<comment type="caution">
    <text evidence="5">The sequence shown here is derived from an EMBL/GenBank/DDBJ whole genome shotgun (WGS) entry which is preliminary data.</text>
</comment>
<evidence type="ECO:0000256" key="2">
    <source>
        <dbReference type="ARBA" id="ARBA00023125"/>
    </source>
</evidence>
<gene>
    <name evidence="5" type="ORF">BN381_20033</name>
</gene>
<keyword evidence="2" id="KW-0238">DNA-binding</keyword>
<dbReference type="GO" id="GO:0003677">
    <property type="term" value="F:DNA binding"/>
    <property type="evidence" value="ECO:0007669"/>
    <property type="project" value="UniProtKB-KW"/>
</dbReference>
<evidence type="ECO:0000313" key="6">
    <source>
        <dbReference type="Proteomes" id="UP000018291"/>
    </source>
</evidence>
<name>R4YXN7_9ACTN</name>
<dbReference type="InterPro" id="IPR036390">
    <property type="entry name" value="WH_DNA-bd_sf"/>
</dbReference>
<dbReference type="InterPro" id="IPR000524">
    <property type="entry name" value="Tscrpt_reg_HTH_GntR"/>
</dbReference>
<dbReference type="PANTHER" id="PTHR38445:SF9">
    <property type="entry name" value="HTH-TYPE TRANSCRIPTIONAL REPRESSOR YTRA"/>
    <property type="match status" value="1"/>
</dbReference>
<feature type="domain" description="HTH gntR-type" evidence="4">
    <location>
        <begin position="11"/>
        <end position="79"/>
    </location>
</feature>
<dbReference type="PRINTS" id="PR00035">
    <property type="entry name" value="HTHGNTR"/>
</dbReference>
<accession>R4YXN7</accession>
<dbReference type="STRING" id="1229780.BN381_20033"/>
<dbReference type="SMART" id="SM00345">
    <property type="entry name" value="HTH_GNTR"/>
    <property type="match status" value="1"/>
</dbReference>
<dbReference type="Proteomes" id="UP000018291">
    <property type="component" value="Unassembled WGS sequence"/>
</dbReference>
<dbReference type="EMBL" id="CANL01000012">
    <property type="protein sequence ID" value="CCM63209.1"/>
    <property type="molecule type" value="Genomic_DNA"/>
</dbReference>
<evidence type="ECO:0000256" key="1">
    <source>
        <dbReference type="ARBA" id="ARBA00023015"/>
    </source>
</evidence>
<dbReference type="AlphaFoldDB" id="R4YXN7"/>
<dbReference type="SUPFAM" id="SSF46785">
    <property type="entry name" value="Winged helix' DNA-binding domain"/>
    <property type="match status" value="1"/>
</dbReference>
<sequence>MLLRVDADLPLPVYEQIRVQVARLAVSGQTAAGTRLPTIRQLASDLGLSKGTVERAYELLEGDGVVERRGRAGTFLRVRPTSGVGAHDLTELDEAADALAVIVRQLGVEETAAHDALARAFDRLR</sequence>
<dbReference type="Pfam" id="PF00392">
    <property type="entry name" value="GntR"/>
    <property type="match status" value="1"/>
</dbReference>
<proteinExistence type="predicted"/>
<reference evidence="5 6" key="1">
    <citation type="journal article" date="2013" name="ISME J.">
        <title>Metabolic model for the filamentous 'Candidatus Microthrix parvicella' based on genomic and metagenomic analyses.</title>
        <authorList>
            <person name="Jon McIlroy S."/>
            <person name="Kristiansen R."/>
            <person name="Albertsen M."/>
            <person name="Michael Karst S."/>
            <person name="Rossetti S."/>
            <person name="Lund Nielsen J."/>
            <person name="Tandoi V."/>
            <person name="James Seviour R."/>
            <person name="Nielsen P.H."/>
        </authorList>
    </citation>
    <scope>NUCLEOTIDE SEQUENCE [LARGE SCALE GENOMIC DNA]</scope>
    <source>
        <strain evidence="5 6">RN1</strain>
    </source>
</reference>
<keyword evidence="3" id="KW-0804">Transcription</keyword>